<keyword evidence="3" id="KW-0804">Transcription</keyword>
<dbReference type="PANTHER" id="PTHR30055">
    <property type="entry name" value="HTH-TYPE TRANSCRIPTIONAL REGULATOR RUTR"/>
    <property type="match status" value="1"/>
</dbReference>
<dbReference type="PROSITE" id="PS50977">
    <property type="entry name" value="HTH_TETR_2"/>
    <property type="match status" value="1"/>
</dbReference>
<protein>
    <submittedName>
        <fullName evidence="6">TetR family transcriptional regulator</fullName>
    </submittedName>
</protein>
<evidence type="ECO:0000256" key="3">
    <source>
        <dbReference type="ARBA" id="ARBA00023163"/>
    </source>
</evidence>
<dbReference type="EMBL" id="AEAG01000341">
    <property type="protein sequence ID" value="EGH21601.1"/>
    <property type="molecule type" value="Genomic_DNA"/>
</dbReference>
<dbReference type="PRINTS" id="PR00455">
    <property type="entry name" value="HTHTETR"/>
</dbReference>
<keyword evidence="2 4" id="KW-0238">DNA-binding</keyword>
<evidence type="ECO:0000259" key="5">
    <source>
        <dbReference type="PROSITE" id="PS50977"/>
    </source>
</evidence>
<organism evidence="6 7">
    <name type="scientific">Pseudomonas amygdali pv. mori str. 301020</name>
    <dbReference type="NCBI Taxonomy" id="629261"/>
    <lineage>
        <taxon>Bacteria</taxon>
        <taxon>Pseudomonadati</taxon>
        <taxon>Pseudomonadota</taxon>
        <taxon>Gammaproteobacteria</taxon>
        <taxon>Pseudomonadales</taxon>
        <taxon>Pseudomonadaceae</taxon>
        <taxon>Pseudomonas</taxon>
        <taxon>Pseudomonas amygdali</taxon>
    </lineage>
</organism>
<keyword evidence="1" id="KW-0805">Transcription regulation</keyword>
<evidence type="ECO:0000313" key="7">
    <source>
        <dbReference type="Proteomes" id="UP000003465"/>
    </source>
</evidence>
<accession>A0A656G7P9</accession>
<gene>
    <name evidence="6" type="ORF">PSYMO_08889</name>
</gene>
<evidence type="ECO:0000256" key="2">
    <source>
        <dbReference type="ARBA" id="ARBA00023125"/>
    </source>
</evidence>
<dbReference type="AlphaFoldDB" id="A0A656G7P9"/>
<evidence type="ECO:0000313" key="6">
    <source>
        <dbReference type="EMBL" id="EGH21601.1"/>
    </source>
</evidence>
<dbReference type="InterPro" id="IPR009057">
    <property type="entry name" value="Homeodomain-like_sf"/>
</dbReference>
<dbReference type="InterPro" id="IPR050109">
    <property type="entry name" value="HTH-type_TetR-like_transc_reg"/>
</dbReference>
<feature type="domain" description="HTH tetR-type" evidence="5">
    <location>
        <begin position="6"/>
        <end position="51"/>
    </location>
</feature>
<dbReference type="Gene3D" id="1.10.10.60">
    <property type="entry name" value="Homeodomain-like"/>
    <property type="match status" value="1"/>
</dbReference>
<dbReference type="GO" id="GO:0003700">
    <property type="term" value="F:DNA-binding transcription factor activity"/>
    <property type="evidence" value="ECO:0007669"/>
    <property type="project" value="TreeGrafter"/>
</dbReference>
<feature type="non-terminal residue" evidence="6">
    <location>
        <position position="51"/>
    </location>
</feature>
<dbReference type="Pfam" id="PF00440">
    <property type="entry name" value="TetR_N"/>
    <property type="match status" value="1"/>
</dbReference>
<dbReference type="SUPFAM" id="SSF46689">
    <property type="entry name" value="Homeodomain-like"/>
    <property type="match status" value="1"/>
</dbReference>
<reference evidence="6 7" key="1">
    <citation type="journal article" date="2011" name="PLoS Pathog.">
        <title>Dynamic evolution of pathogenicity revealed by sequencing and comparative genomics of 19 Pseudomonas syringae isolates.</title>
        <authorList>
            <person name="Baltrus D.A."/>
            <person name="Nishimura M.T."/>
            <person name="Romanchuk A."/>
            <person name="Chang J.H."/>
            <person name="Mukhtar M.S."/>
            <person name="Cherkis K."/>
            <person name="Roach J."/>
            <person name="Grant S.R."/>
            <person name="Jones C.D."/>
            <person name="Dangl J.L."/>
        </authorList>
    </citation>
    <scope>NUCLEOTIDE SEQUENCE [LARGE SCALE GENOMIC DNA]</scope>
    <source>
        <strain evidence="6 7">301020</strain>
    </source>
</reference>
<dbReference type="GO" id="GO:0000976">
    <property type="term" value="F:transcription cis-regulatory region binding"/>
    <property type="evidence" value="ECO:0007669"/>
    <property type="project" value="TreeGrafter"/>
</dbReference>
<proteinExistence type="predicted"/>
<sequence>MKVRTEARREAIIDAAASVFLEMGYERASMNEVTKRMGGSKATIYSYFPSK</sequence>
<dbReference type="PANTHER" id="PTHR30055:SF119">
    <property type="entry name" value="NALC"/>
    <property type="match status" value="1"/>
</dbReference>
<feature type="DNA-binding region" description="H-T-H motif" evidence="4">
    <location>
        <begin position="29"/>
        <end position="48"/>
    </location>
</feature>
<dbReference type="FunFam" id="1.10.10.60:FF:000141">
    <property type="entry name" value="TetR family transcriptional regulator"/>
    <property type="match status" value="1"/>
</dbReference>
<evidence type="ECO:0000256" key="1">
    <source>
        <dbReference type="ARBA" id="ARBA00023015"/>
    </source>
</evidence>
<comment type="caution">
    <text evidence="6">The sequence shown here is derived from an EMBL/GenBank/DDBJ whole genome shotgun (WGS) entry which is preliminary data.</text>
</comment>
<dbReference type="InterPro" id="IPR001647">
    <property type="entry name" value="HTH_TetR"/>
</dbReference>
<dbReference type="Proteomes" id="UP000003465">
    <property type="component" value="Unassembled WGS sequence"/>
</dbReference>
<name>A0A656G7P9_PSEA0</name>
<evidence type="ECO:0000256" key="4">
    <source>
        <dbReference type="PROSITE-ProRule" id="PRU00335"/>
    </source>
</evidence>